<name>A0A921E4T9_9HYPH</name>
<evidence type="ECO:0000313" key="1">
    <source>
        <dbReference type="EMBL" id="HJE24572.1"/>
    </source>
</evidence>
<dbReference type="AlphaFoldDB" id="A0A921E4T9"/>
<gene>
    <name evidence="1" type="ORF">K8W01_13020</name>
</gene>
<reference evidence="1" key="2">
    <citation type="submission" date="2021-09" db="EMBL/GenBank/DDBJ databases">
        <authorList>
            <person name="Gilroy R."/>
        </authorList>
    </citation>
    <scope>NUCLEOTIDE SEQUENCE</scope>
    <source>
        <strain evidence="1">316</strain>
    </source>
</reference>
<organism evidence="1 2">
    <name type="scientific">Methylorubrum populi</name>
    <dbReference type="NCBI Taxonomy" id="223967"/>
    <lineage>
        <taxon>Bacteria</taxon>
        <taxon>Pseudomonadati</taxon>
        <taxon>Pseudomonadota</taxon>
        <taxon>Alphaproteobacteria</taxon>
        <taxon>Hyphomicrobiales</taxon>
        <taxon>Methylobacteriaceae</taxon>
        <taxon>Methylorubrum</taxon>
    </lineage>
</organism>
<comment type="caution">
    <text evidence="1">The sequence shown here is derived from an EMBL/GenBank/DDBJ whole genome shotgun (WGS) entry which is preliminary data.</text>
</comment>
<reference evidence="1" key="1">
    <citation type="journal article" date="2021" name="PeerJ">
        <title>Extensive microbial diversity within the chicken gut microbiome revealed by metagenomics and culture.</title>
        <authorList>
            <person name="Gilroy R."/>
            <person name="Ravi A."/>
            <person name="Getino M."/>
            <person name="Pursley I."/>
            <person name="Horton D.L."/>
            <person name="Alikhan N.F."/>
            <person name="Baker D."/>
            <person name="Gharbi K."/>
            <person name="Hall N."/>
            <person name="Watson M."/>
            <person name="Adriaenssens E.M."/>
            <person name="Foster-Nyarko E."/>
            <person name="Jarju S."/>
            <person name="Secka A."/>
            <person name="Antonio M."/>
            <person name="Oren A."/>
            <person name="Chaudhuri R.R."/>
            <person name="La Ragione R."/>
            <person name="Hildebrand F."/>
            <person name="Pallen M.J."/>
        </authorList>
    </citation>
    <scope>NUCLEOTIDE SEQUENCE</scope>
    <source>
        <strain evidence="1">316</strain>
    </source>
</reference>
<dbReference type="EMBL" id="DYYG01000037">
    <property type="protein sequence ID" value="HJE24572.1"/>
    <property type="molecule type" value="Genomic_DNA"/>
</dbReference>
<sequence length="50" mass="5249">MSAIQILQNDDGLWAVTAPSLVVTGLTKETAETLAALFLKLRDGSHPSPA</sequence>
<dbReference type="Proteomes" id="UP000742631">
    <property type="component" value="Unassembled WGS sequence"/>
</dbReference>
<protein>
    <submittedName>
        <fullName evidence="1">Uncharacterized protein</fullName>
    </submittedName>
</protein>
<evidence type="ECO:0000313" key="2">
    <source>
        <dbReference type="Proteomes" id="UP000742631"/>
    </source>
</evidence>
<accession>A0A921E4T9</accession>
<proteinExistence type="predicted"/>